<dbReference type="EMBL" id="BSDR01000001">
    <property type="protein sequence ID" value="GLI35435.1"/>
    <property type="molecule type" value="Genomic_DNA"/>
</dbReference>
<proteinExistence type="predicted"/>
<reference evidence="6" key="1">
    <citation type="submission" date="2022-12" db="EMBL/GenBank/DDBJ databases">
        <title>Reference genome sequencing for broad-spectrum identification of bacterial and archaeal isolates by mass spectrometry.</title>
        <authorList>
            <person name="Sekiguchi Y."/>
            <person name="Tourlousse D.M."/>
        </authorList>
    </citation>
    <scope>NUCLEOTIDE SEQUENCE</scope>
    <source>
        <strain evidence="6">ASRB1</strain>
    </source>
</reference>
<dbReference type="InterPro" id="IPR045747">
    <property type="entry name" value="CRISPR-assoc_prot_Cas6_N_sf"/>
</dbReference>
<keyword evidence="4" id="KW-0051">Antiviral defense</keyword>
<dbReference type="Gene3D" id="3.30.70.1900">
    <property type="match status" value="1"/>
</dbReference>
<evidence type="ECO:0000313" key="7">
    <source>
        <dbReference type="Proteomes" id="UP001144372"/>
    </source>
</evidence>
<keyword evidence="1" id="KW-0540">Nuclease</keyword>
<dbReference type="InterPro" id="IPR019267">
    <property type="entry name" value="CRISPR-assoc_Cas6_C"/>
</dbReference>
<evidence type="ECO:0000256" key="2">
    <source>
        <dbReference type="ARBA" id="ARBA00022759"/>
    </source>
</evidence>
<dbReference type="NCBIfam" id="TIGR01877">
    <property type="entry name" value="cas_cas6"/>
    <property type="match status" value="1"/>
</dbReference>
<comment type="caution">
    <text evidence="6">The sequence shown here is derived from an EMBL/GenBank/DDBJ whole genome shotgun (WGS) entry which is preliminary data.</text>
</comment>
<name>A0A9W6FV14_9BACT</name>
<evidence type="ECO:0000313" key="6">
    <source>
        <dbReference type="EMBL" id="GLI35435.1"/>
    </source>
</evidence>
<keyword evidence="7" id="KW-1185">Reference proteome</keyword>
<dbReference type="GO" id="GO:0051607">
    <property type="term" value="P:defense response to virus"/>
    <property type="evidence" value="ECO:0007669"/>
    <property type="project" value="UniProtKB-KW"/>
</dbReference>
<dbReference type="Gene3D" id="3.30.70.1890">
    <property type="match status" value="1"/>
</dbReference>
<dbReference type="RefSeq" id="WP_281795248.1">
    <property type="nucleotide sequence ID" value="NZ_BSDR01000001.1"/>
</dbReference>
<dbReference type="GO" id="GO:0004519">
    <property type="term" value="F:endonuclease activity"/>
    <property type="evidence" value="ECO:0007669"/>
    <property type="project" value="UniProtKB-KW"/>
</dbReference>
<dbReference type="GO" id="GO:0016788">
    <property type="term" value="F:hydrolase activity, acting on ester bonds"/>
    <property type="evidence" value="ECO:0007669"/>
    <property type="project" value="InterPro"/>
</dbReference>
<evidence type="ECO:0000259" key="5">
    <source>
        <dbReference type="Pfam" id="PF10040"/>
    </source>
</evidence>
<dbReference type="Pfam" id="PF10040">
    <property type="entry name" value="CRISPR_Cas6"/>
    <property type="match status" value="1"/>
</dbReference>
<protein>
    <recommendedName>
        <fullName evidence="5">CRISPR-associated protein Cas6 C-terminal domain-containing protein</fullName>
    </recommendedName>
</protein>
<accession>A0A9W6FV14</accession>
<gene>
    <name evidence="6" type="ORF">DAMNIGENAA_28680</name>
</gene>
<organism evidence="6 7">
    <name type="scientific">Desulforhabdus amnigena</name>
    <dbReference type="NCBI Taxonomy" id="40218"/>
    <lineage>
        <taxon>Bacteria</taxon>
        <taxon>Pseudomonadati</taxon>
        <taxon>Thermodesulfobacteriota</taxon>
        <taxon>Syntrophobacteria</taxon>
        <taxon>Syntrophobacterales</taxon>
        <taxon>Syntrophobacteraceae</taxon>
        <taxon>Desulforhabdus</taxon>
    </lineage>
</organism>
<dbReference type="CDD" id="cd21141">
    <property type="entry name" value="Cas6_III-like"/>
    <property type="match status" value="1"/>
</dbReference>
<dbReference type="Proteomes" id="UP001144372">
    <property type="component" value="Unassembled WGS sequence"/>
</dbReference>
<dbReference type="AlphaFoldDB" id="A0A9W6FV14"/>
<evidence type="ECO:0000256" key="3">
    <source>
        <dbReference type="ARBA" id="ARBA00022801"/>
    </source>
</evidence>
<keyword evidence="2" id="KW-0255">Endonuclease</keyword>
<evidence type="ECO:0000256" key="4">
    <source>
        <dbReference type="ARBA" id="ARBA00023118"/>
    </source>
</evidence>
<feature type="domain" description="CRISPR-associated protein Cas6 C-terminal" evidence="5">
    <location>
        <begin position="144"/>
        <end position="255"/>
    </location>
</feature>
<dbReference type="InterPro" id="IPR010156">
    <property type="entry name" value="CRISPR-assoc_prot_Cas6"/>
</dbReference>
<sequence length="263" mass="29411">MPVTAIINLRSLTGGLVPRSFHALFHPVFLNRMTAGNATVGHGLHDSGGMAPFSISPVMGKKIREKIVENETYRIRVAILNNELEEVFLETIARGFWDAPFDLSGLFFQVEDIVLGEEENDIWSGRLDYEELLSEACSSGKTTLHLLSPTAFKRGDLHYPLPEPALVFANLARRWNLFSPVKFQEKQDYSDVSYANLDIHTEPYALRKSGTVIGAVGKLTFIMKGSEADRCYYHTLLRFAFYSGIGVKTTQGMGMCRVIEKLA</sequence>
<keyword evidence="3" id="KW-0378">Hydrolase</keyword>
<evidence type="ECO:0000256" key="1">
    <source>
        <dbReference type="ARBA" id="ARBA00022722"/>
    </source>
</evidence>